<proteinExistence type="predicted"/>
<organism evidence="4 5">
    <name type="scientific">Volvox reticuliferus</name>
    <dbReference type="NCBI Taxonomy" id="1737510"/>
    <lineage>
        <taxon>Eukaryota</taxon>
        <taxon>Viridiplantae</taxon>
        <taxon>Chlorophyta</taxon>
        <taxon>core chlorophytes</taxon>
        <taxon>Chlorophyceae</taxon>
        <taxon>CS clade</taxon>
        <taxon>Chlamydomonadales</taxon>
        <taxon>Volvocaceae</taxon>
        <taxon>Volvox</taxon>
    </lineage>
</organism>
<dbReference type="PROSITE" id="PS51257">
    <property type="entry name" value="PROKAR_LIPOPROTEIN"/>
    <property type="match status" value="1"/>
</dbReference>
<evidence type="ECO:0000313" key="4">
    <source>
        <dbReference type="EMBL" id="GIM07155.1"/>
    </source>
</evidence>
<feature type="chain" id="PRO_5036271727" description="DUF4350 domain-containing protein" evidence="2">
    <location>
        <begin position="32"/>
        <end position="629"/>
    </location>
</feature>
<keyword evidence="6" id="KW-1185">Reference proteome</keyword>
<comment type="caution">
    <text evidence="4">The sequence shown here is derived from an EMBL/GenBank/DDBJ whole genome shotgun (WGS) entry which is preliminary data.</text>
</comment>
<dbReference type="EMBL" id="BNCQ01000023">
    <property type="protein sequence ID" value="GIM07155.1"/>
    <property type="molecule type" value="Genomic_DNA"/>
</dbReference>
<dbReference type="PANTHER" id="PTHR24216">
    <property type="entry name" value="PAXILLIN-RELATED"/>
    <property type="match status" value="1"/>
</dbReference>
<dbReference type="AlphaFoldDB" id="A0A8J4GH87"/>
<evidence type="ECO:0000256" key="2">
    <source>
        <dbReference type="SAM" id="SignalP"/>
    </source>
</evidence>
<keyword evidence="2" id="KW-0732">Signal</keyword>
<feature type="signal peptide" evidence="2">
    <location>
        <begin position="1"/>
        <end position="31"/>
    </location>
</feature>
<feature type="compositionally biased region" description="Pro residues" evidence="1">
    <location>
        <begin position="404"/>
        <end position="429"/>
    </location>
</feature>
<sequence>MRPARPFAPGAMPLLLLVLLGCGLVASPATAARVSLYMSEAKDVLNHQWDGAAADKLALQLETLGFTVTKANNGQPQLSVGDLDAYVIPSQNGPVLYSSAEDMDAVASYVAAGGLVIILDSASNQGEALRQFVSKALGYDGDWMACNPMDSNDFGPFGQATLSSAALTFLPETDNVWPAMLEDAQTTSSYSLCLHQDSSATSIPLYAATGAEGNVVAQAFGKVGIAGAVVWLGYSWQQGAQPTWGALLAKLIRDFADGAYTAPTHGTEADLEGMTLDSVLQAATDVSDDTAEVVRRFLQTAVGTYPPPLRSPRNPPRPPRPPSPPPRGPRSPPRGPRNPPPFPPSPPPSPPPPSPEPPSPEPPSPPPPSLPPSPPPPSPPPPSPPPPLQPLPQQSPLVPHGGLNPPPPPKARPPPRPPKGKAPPPPIPNTVPFFGISALGARGKTRDLVWYDDGDFKEQLINRSPLQLVYRKKLPCVQKCGNCNRAWKATKEELSVALFFKDPVQITKISVLQVKNPNVIAIRLLKWTGYPDGIIGPDALGPVVYNKTETIECGRTKEYTVKKRQSGIDKIPPAHADPEYLPSNLKAQQGILITVHRPPNAGIAFGPFIESVKFWGRALYARRPSEYYE</sequence>
<evidence type="ECO:0000313" key="6">
    <source>
        <dbReference type="Proteomes" id="UP000747110"/>
    </source>
</evidence>
<name>A0A8J4GH87_9CHLO</name>
<gene>
    <name evidence="3" type="ORF">Vretifemale_12107</name>
    <name evidence="4" type="ORF">Vretimale_11369</name>
</gene>
<feature type="compositionally biased region" description="Pro residues" evidence="1">
    <location>
        <begin position="305"/>
        <end position="390"/>
    </location>
</feature>
<reference evidence="4" key="1">
    <citation type="journal article" date="2021" name="Proc. Natl. Acad. Sci. U.S.A.">
        <title>Three genomes in the algal genus Volvox reveal the fate of a haploid sex-determining region after a transition to homothallism.</title>
        <authorList>
            <person name="Yamamoto K."/>
            <person name="Hamaji T."/>
            <person name="Kawai-Toyooka H."/>
            <person name="Matsuzaki R."/>
            <person name="Takahashi F."/>
            <person name="Nishimura Y."/>
            <person name="Kawachi M."/>
            <person name="Noguchi H."/>
            <person name="Minakuchi Y."/>
            <person name="Umen J.G."/>
            <person name="Toyoda A."/>
            <person name="Nozaki H."/>
        </authorList>
    </citation>
    <scope>NUCLEOTIDE SEQUENCE</scope>
    <source>
        <strain evidence="4">NIES-3785</strain>
        <strain evidence="3">NIES-3786</strain>
    </source>
</reference>
<feature type="region of interest" description="Disordered" evidence="1">
    <location>
        <begin position="302"/>
        <end position="430"/>
    </location>
</feature>
<dbReference type="EMBL" id="BNCP01000026">
    <property type="protein sequence ID" value="GIL83258.1"/>
    <property type="molecule type" value="Genomic_DNA"/>
</dbReference>
<dbReference type="Proteomes" id="UP000722791">
    <property type="component" value="Unassembled WGS sequence"/>
</dbReference>
<dbReference type="OrthoDB" id="538616at2759"/>
<dbReference type="Proteomes" id="UP000747110">
    <property type="component" value="Unassembled WGS sequence"/>
</dbReference>
<evidence type="ECO:0000256" key="1">
    <source>
        <dbReference type="SAM" id="MobiDB-lite"/>
    </source>
</evidence>
<evidence type="ECO:0000313" key="5">
    <source>
        <dbReference type="Proteomes" id="UP000722791"/>
    </source>
</evidence>
<evidence type="ECO:0008006" key="7">
    <source>
        <dbReference type="Google" id="ProtNLM"/>
    </source>
</evidence>
<protein>
    <recommendedName>
        <fullName evidence="7">DUF4350 domain-containing protein</fullName>
    </recommendedName>
</protein>
<accession>A0A8J4GH87</accession>
<dbReference type="PANTHER" id="PTHR24216:SF65">
    <property type="entry name" value="PAXILLIN-LIKE PROTEIN 1"/>
    <property type="match status" value="1"/>
</dbReference>
<evidence type="ECO:0000313" key="3">
    <source>
        <dbReference type="EMBL" id="GIL83258.1"/>
    </source>
</evidence>
<dbReference type="PRINTS" id="PR01217">
    <property type="entry name" value="PRICHEXTENSN"/>
</dbReference>